<name>A0ABT5GK09_9MICO</name>
<comment type="caution">
    <text evidence="2">The sequence shown here is derived from an EMBL/GenBank/DDBJ whole genome shotgun (WGS) entry which is preliminary data.</text>
</comment>
<keyword evidence="1" id="KW-0732">Signal</keyword>
<dbReference type="EMBL" id="JAPFQL010000073">
    <property type="protein sequence ID" value="MDC5698554.1"/>
    <property type="molecule type" value="Genomic_DNA"/>
</dbReference>
<proteinExistence type="predicted"/>
<accession>A0ABT5GK09</accession>
<evidence type="ECO:0000313" key="3">
    <source>
        <dbReference type="Proteomes" id="UP001150259"/>
    </source>
</evidence>
<evidence type="ECO:0000313" key="2">
    <source>
        <dbReference type="EMBL" id="MDC5698554.1"/>
    </source>
</evidence>
<sequence length="435" mass="46316">MQQPTKRGVAVWAAAVLTAAGVPLAVPSVAGAAPECQVAALQMPAGAIGSGLMDIEQIDGQTVYYGNYYLPLADGGENQRAVIWRGLGGTPQEVGPLDAPENIAYELTATGLINGEAIYPDGTFRPWIQDIRTGALTWLKMPEGAAVDGNGGRIRRINDTGATVGVLATGKGSSKWNNDVVGHASPTAPIQFFGSPGRHADGWGINNSGQRVGYVQTRSLAKYPHWALWLPSIWEADGSLRYAAMPGTDAMLFTIEDDGRMSGMSWMGAPESGHFEPTHWADADHYETLGVLDGGGWGRPFGADGDTQVGWLDFVPEPGAVPDWALMDGWVANYGYFWRQGMVDGVRILPSLHNVASGDTDWHAFYGVGAVHAVHEGLDQAGTSTHAGFTEGQEPIFQATVFVNVSSCGVAVETTHDPWHLSDVESAVAYTEQHD</sequence>
<dbReference type="Proteomes" id="UP001150259">
    <property type="component" value="Unassembled WGS sequence"/>
</dbReference>
<evidence type="ECO:0000256" key="1">
    <source>
        <dbReference type="SAM" id="SignalP"/>
    </source>
</evidence>
<feature type="signal peptide" evidence="1">
    <location>
        <begin position="1"/>
        <end position="32"/>
    </location>
</feature>
<protein>
    <submittedName>
        <fullName evidence="2">Uncharacterized protein</fullName>
    </submittedName>
</protein>
<dbReference type="RefSeq" id="WP_272463127.1">
    <property type="nucleotide sequence ID" value="NZ_JAPFQL010000073.1"/>
</dbReference>
<feature type="chain" id="PRO_5047057889" evidence="1">
    <location>
        <begin position="33"/>
        <end position="435"/>
    </location>
</feature>
<reference evidence="2 3" key="1">
    <citation type="submission" date="2022-11" db="EMBL/GenBank/DDBJ databases">
        <title>Anaerobic phenanthrene biodegradation by a DNRA strain PheN6.</title>
        <authorList>
            <person name="Zhang Z."/>
        </authorList>
    </citation>
    <scope>NUCLEOTIDE SEQUENCE [LARGE SCALE GENOMIC DNA]</scope>
    <source>
        <strain evidence="2 3">PheN6</strain>
    </source>
</reference>
<organism evidence="2 3">
    <name type="scientific">Intrasporangium calvum</name>
    <dbReference type="NCBI Taxonomy" id="53358"/>
    <lineage>
        <taxon>Bacteria</taxon>
        <taxon>Bacillati</taxon>
        <taxon>Actinomycetota</taxon>
        <taxon>Actinomycetes</taxon>
        <taxon>Micrococcales</taxon>
        <taxon>Intrasporangiaceae</taxon>
        <taxon>Intrasporangium</taxon>
    </lineage>
</organism>
<gene>
    <name evidence="2" type="ORF">OO014_14945</name>
</gene>
<keyword evidence="3" id="KW-1185">Reference proteome</keyword>